<feature type="compositionally biased region" description="Low complexity" evidence="1">
    <location>
        <begin position="849"/>
        <end position="858"/>
    </location>
</feature>
<feature type="compositionally biased region" description="Polar residues" evidence="1">
    <location>
        <begin position="1313"/>
        <end position="1331"/>
    </location>
</feature>
<dbReference type="InterPro" id="IPR051092">
    <property type="entry name" value="FYVE_RhoGEF_PH"/>
</dbReference>
<feature type="compositionally biased region" description="Low complexity" evidence="1">
    <location>
        <begin position="89"/>
        <end position="101"/>
    </location>
</feature>
<feature type="compositionally biased region" description="Basic and acidic residues" evidence="1">
    <location>
        <begin position="747"/>
        <end position="766"/>
    </location>
</feature>
<feature type="region of interest" description="Disordered" evidence="1">
    <location>
        <begin position="925"/>
        <end position="1018"/>
    </location>
</feature>
<feature type="compositionally biased region" description="Basic and acidic residues" evidence="1">
    <location>
        <begin position="50"/>
        <end position="59"/>
    </location>
</feature>
<feature type="region of interest" description="Disordered" evidence="1">
    <location>
        <begin position="138"/>
        <end position="343"/>
    </location>
</feature>
<dbReference type="Pfam" id="PF00621">
    <property type="entry name" value="RhoGEF"/>
    <property type="match status" value="1"/>
</dbReference>
<reference evidence="3 4" key="1">
    <citation type="submission" date="2024-01" db="EMBL/GenBank/DDBJ databases">
        <title>A draft genome for the cacao thread blight pathogen Marasmiellus scandens.</title>
        <authorList>
            <person name="Baruah I.K."/>
            <person name="Leung J."/>
            <person name="Bukari Y."/>
            <person name="Amoako-Attah I."/>
            <person name="Meinhardt L.W."/>
            <person name="Bailey B.A."/>
            <person name="Cohen S.P."/>
        </authorList>
    </citation>
    <scope>NUCLEOTIDE SEQUENCE [LARGE SCALE GENOMIC DNA]</scope>
    <source>
        <strain evidence="3 4">GH-19</strain>
    </source>
</reference>
<protein>
    <submittedName>
        <fullName evidence="3">Protein T2</fullName>
    </submittedName>
</protein>
<keyword evidence="4" id="KW-1185">Reference proteome</keyword>
<dbReference type="Proteomes" id="UP001498398">
    <property type="component" value="Unassembled WGS sequence"/>
</dbReference>
<evidence type="ECO:0000259" key="2">
    <source>
        <dbReference type="PROSITE" id="PS50010"/>
    </source>
</evidence>
<name>A0ABR1ITE4_9AGAR</name>
<feature type="compositionally biased region" description="Basic and acidic residues" evidence="1">
    <location>
        <begin position="991"/>
        <end position="1006"/>
    </location>
</feature>
<dbReference type="InterPro" id="IPR000219">
    <property type="entry name" value="DH_dom"/>
</dbReference>
<feature type="region of interest" description="Disordered" evidence="1">
    <location>
        <begin position="1309"/>
        <end position="1341"/>
    </location>
</feature>
<organism evidence="3 4">
    <name type="scientific">Marasmiellus scandens</name>
    <dbReference type="NCBI Taxonomy" id="2682957"/>
    <lineage>
        <taxon>Eukaryota</taxon>
        <taxon>Fungi</taxon>
        <taxon>Dikarya</taxon>
        <taxon>Basidiomycota</taxon>
        <taxon>Agaricomycotina</taxon>
        <taxon>Agaricomycetes</taxon>
        <taxon>Agaricomycetidae</taxon>
        <taxon>Agaricales</taxon>
        <taxon>Marasmiineae</taxon>
        <taxon>Omphalotaceae</taxon>
        <taxon>Marasmiellus</taxon>
    </lineage>
</organism>
<feature type="compositionally biased region" description="Low complexity" evidence="1">
    <location>
        <begin position="975"/>
        <end position="984"/>
    </location>
</feature>
<feature type="region of interest" description="Disordered" evidence="1">
    <location>
        <begin position="1"/>
        <end position="116"/>
    </location>
</feature>
<feature type="compositionally biased region" description="Low complexity" evidence="1">
    <location>
        <begin position="1"/>
        <end position="18"/>
    </location>
</feature>
<feature type="compositionally biased region" description="Polar residues" evidence="1">
    <location>
        <begin position="237"/>
        <end position="251"/>
    </location>
</feature>
<feature type="domain" description="DH" evidence="2">
    <location>
        <begin position="1034"/>
        <end position="1249"/>
    </location>
</feature>
<feature type="compositionally biased region" description="Basic and acidic residues" evidence="1">
    <location>
        <begin position="946"/>
        <end position="965"/>
    </location>
</feature>
<feature type="compositionally biased region" description="Low complexity" evidence="1">
    <location>
        <begin position="430"/>
        <end position="446"/>
    </location>
</feature>
<feature type="region of interest" description="Disordered" evidence="1">
    <location>
        <begin position="891"/>
        <end position="911"/>
    </location>
</feature>
<feature type="region of interest" description="Disordered" evidence="1">
    <location>
        <begin position="362"/>
        <end position="389"/>
    </location>
</feature>
<dbReference type="InterPro" id="IPR035899">
    <property type="entry name" value="DBL_dom_sf"/>
</dbReference>
<feature type="compositionally biased region" description="Low complexity" evidence="1">
    <location>
        <begin position="775"/>
        <end position="787"/>
    </location>
</feature>
<feature type="compositionally biased region" description="Basic and acidic residues" evidence="1">
    <location>
        <begin position="615"/>
        <end position="625"/>
    </location>
</feature>
<evidence type="ECO:0000313" key="3">
    <source>
        <dbReference type="EMBL" id="KAK7440575.1"/>
    </source>
</evidence>
<feature type="compositionally biased region" description="Polar residues" evidence="1">
    <location>
        <begin position="169"/>
        <end position="209"/>
    </location>
</feature>
<feature type="region of interest" description="Disordered" evidence="1">
    <location>
        <begin position="1273"/>
        <end position="1292"/>
    </location>
</feature>
<comment type="caution">
    <text evidence="3">The sequence shown here is derived from an EMBL/GenBank/DDBJ whole genome shotgun (WGS) entry which is preliminary data.</text>
</comment>
<feature type="compositionally biased region" description="Acidic residues" evidence="1">
    <location>
        <begin position="582"/>
        <end position="597"/>
    </location>
</feature>
<feature type="compositionally biased region" description="Polar residues" evidence="1">
    <location>
        <begin position="735"/>
        <end position="746"/>
    </location>
</feature>
<dbReference type="PANTHER" id="PTHR12673:SF159">
    <property type="entry name" value="LD03170P"/>
    <property type="match status" value="1"/>
</dbReference>
<dbReference type="SMART" id="SM00325">
    <property type="entry name" value="RhoGEF"/>
    <property type="match status" value="1"/>
</dbReference>
<feature type="compositionally biased region" description="Polar residues" evidence="1">
    <location>
        <begin position="815"/>
        <end position="824"/>
    </location>
</feature>
<dbReference type="PROSITE" id="PS50010">
    <property type="entry name" value="DH_2"/>
    <property type="match status" value="1"/>
</dbReference>
<proteinExistence type="predicted"/>
<gene>
    <name evidence="3" type="primary">ECT2_2</name>
    <name evidence="3" type="ORF">VKT23_016924</name>
</gene>
<dbReference type="EMBL" id="JBANRG010000067">
    <property type="protein sequence ID" value="KAK7440575.1"/>
    <property type="molecule type" value="Genomic_DNA"/>
</dbReference>
<feature type="region of interest" description="Disordered" evidence="1">
    <location>
        <begin position="707"/>
        <end position="866"/>
    </location>
</feature>
<feature type="compositionally biased region" description="Basic and acidic residues" evidence="1">
    <location>
        <begin position="449"/>
        <end position="458"/>
    </location>
</feature>
<feature type="region of interest" description="Disordered" evidence="1">
    <location>
        <begin position="577"/>
        <end position="626"/>
    </location>
</feature>
<evidence type="ECO:0000313" key="4">
    <source>
        <dbReference type="Proteomes" id="UP001498398"/>
    </source>
</evidence>
<feature type="compositionally biased region" description="Basic and acidic residues" evidence="1">
    <location>
        <begin position="269"/>
        <end position="281"/>
    </location>
</feature>
<feature type="compositionally biased region" description="Polar residues" evidence="1">
    <location>
        <begin position="70"/>
        <end position="87"/>
    </location>
</feature>
<feature type="compositionally biased region" description="Polar residues" evidence="1">
    <location>
        <begin position="641"/>
        <end position="662"/>
    </location>
</feature>
<evidence type="ECO:0000256" key="1">
    <source>
        <dbReference type="SAM" id="MobiDB-lite"/>
    </source>
</evidence>
<feature type="region of interest" description="Disordered" evidence="1">
    <location>
        <begin position="641"/>
        <end position="681"/>
    </location>
</feature>
<feature type="region of interest" description="Disordered" evidence="1">
    <location>
        <begin position="421"/>
        <end position="464"/>
    </location>
</feature>
<feature type="compositionally biased region" description="Polar residues" evidence="1">
    <location>
        <begin position="1283"/>
        <end position="1292"/>
    </location>
</feature>
<accession>A0ABR1ITE4</accession>
<sequence length="1550" mass="170235">MPLSRSNTTRASCSRSRSPAAPILSNASTQPRPFLPPSHYAAAGGFTLPDKGKSSERSASRSGYACQDGYSPSSFLVPDSDTSYEGRSSTDSHSTSSSAKSPCVSALKRRQSQYSNLPLVEAQLLPSLRDTIDRMTRPPSRAAVSPLSPIPTPNTPTLRISHDDHDETPNSYSSPRSRTPLVSESSMNYDRASIINQPSTPRPAQSTPKSALKSALRTPTSSSKSSSSKAEDAHGNAPSSQSPGVGSTLRSVRSLLMRKPSFSSATTSSEKEKQSSKENAKPTESFSVLRAPSIGSNVNYTRSRSRTDPGTLPTFRERERDSSLGSNQSRFKAPGTPQPTSVYTLKKEKELVSLSKSSIPRFSQYQGQRGRSGSCTGSASSGGSGVIPRSFHTHAAQSMSTDTSDMEYRYELSSRDRRKLTVMNAEIVPSSSSSEGEPDGEGSASEVEGVSRDDSQCRDDEEDSVVFNGVDGLCTSASEDSDDLQSNSSLDQAIGMRLRLGLPLAHGHGLIGLGLRNNQHVRNPGDIDLGGRCGDEDEMLDEDMYMQDDQLLKTPRVPDARMSVYSMASYQSEGSIYTDGDGFMDEEASQDEQEDEVRADANGTDEANLDETLVEPERETESESRLRRRTALLGLVNGLQSQFGDTINGSSNDTSSLRQSNAEESDYHGEDGFAVTLSPSNSSETGFVNLKGGAGVRNKSSLQVNLKDKDTYSLPTTSTSPDIHKPFSSRRMTIASKSTPNSSEEASFSRHRDRNNDRGTEREKNRRATVCYKEASTSSSSATVVTSRIPPPSPRCGASTGSTLKASKAPHPAMSPTSVNNDVDGTSKKKSLMPQTQAQDHHLPSHMQRSPSPNPSRRSLVKPDSVAPMNANANVFEAVRIAKQSREVAARNRQAWGIPPSESDQDRDGSGTLVAAESVASSVDNLKCEVDSPENDAENSLVMSRGAEKLFRTLSGRDGKKRDGGSSKMKRRSRSATPTPSSRSHQVAASDVKEDARGRSREKTQRETSPSTRPLTPCEQIVAKYTQIPESKERRQDIIVELCEMENVFVNRLLSVVDLFILPLRVQDTKVWISGVPLEIAKMLDWFEDIVNLHVELKETLYSIKLKMGSSDVELVADSLKGFVQKLEVYQPYLVKLENVKDMLERLGKDQSSDFGEFVRIQEKNEENGGGAKGWTLVKLLTEPSERLGMYSEMFRKLLDATPKAHQDYLSTFTLVHSAALVIKALNEVKEREEEYELIKSLTQRIDGLPLSTQLARRERRLLCQGPLLQVDKEKLGEEPNKPSRTSVSKMSRMSRLVDAINEWDVGRGRSGSVKSNSSASTGVSFRSVETSSPPPSSSSMPLQVLVFSDLVVFVAARSRRENQEQGTERWTLSPDIGICRVLDVAEVEGPDAESLLMLDVVPIGPDLDQGALADNSVIKSLHFRLLEPRTSSSPKIPTKQVWLSSFKRSVQSTLRTLSDPYFSRDCLMGPNKLLEHDRRRILNSILASGLPFPKSPSLQEASITMRRNELDYDNDSMRLEREERGWWSLRFKQVLQGLLHEDYSRSWDI</sequence>
<feature type="compositionally biased region" description="Basic and acidic residues" evidence="1">
    <location>
        <begin position="1273"/>
        <end position="1282"/>
    </location>
</feature>
<dbReference type="Gene3D" id="1.20.900.10">
    <property type="entry name" value="Dbl homology (DH) domain"/>
    <property type="match status" value="1"/>
</dbReference>
<dbReference type="PANTHER" id="PTHR12673">
    <property type="entry name" value="FACIOGENITAL DYSPLASIA PROTEIN"/>
    <property type="match status" value="1"/>
</dbReference>
<dbReference type="SUPFAM" id="SSF48065">
    <property type="entry name" value="DBL homology domain (DH-domain)"/>
    <property type="match status" value="1"/>
</dbReference>